<sequence>MIINPVTQLKGEISVPGDKSISHRAIMFGALAQGKSTIYNFLQGDDCLSTIRCFRQLGVNITVNNDIVEVEGNGLNGLKPSKEILDVGNSGTTLRLMTGILAAQPFDSTVTGDESIQKRPMGRIIKPLSQMGANINSINENGCAPLKIQGQQLNGVTYESPVSSAQVKSSILLAGLYAKGDTTVIEPAQSRNHTEIMLEYFEGSITTKELKTTVKPAKNLSSREITVPGDISSAAFIITAALIVPNSSVLIKNVGINPTRNGILEIYKKMNANIKVLNQRTVNGEPVADILAESSLLKGITIEGDIIPNIIDELPIISVAATFAKGQTIIKDAEELKVKESNRIDAMVNNLSKMKGDIIATSDGMIINGVTNLEGASVESYHDHRIAMSCAIAGLMAISPTTINGSDCIGISYPNFYDDLQKLI</sequence>
<evidence type="ECO:0000256" key="3">
    <source>
        <dbReference type="ARBA" id="ARBA00009948"/>
    </source>
</evidence>
<evidence type="ECO:0000313" key="12">
    <source>
        <dbReference type="Proteomes" id="UP000294545"/>
    </source>
</evidence>
<keyword evidence="6 9" id="KW-0808">Transferase</keyword>
<feature type="binding site" evidence="9">
    <location>
        <position position="19"/>
    </location>
    <ligand>
        <name>3-phosphoshikimate</name>
        <dbReference type="ChEBI" id="CHEBI:145989"/>
    </ligand>
</feature>
<comment type="function">
    <text evidence="1 9">Catalyzes the transfer of the enolpyruvyl moiety of phosphoenolpyruvate (PEP) to the 5-hydroxyl of shikimate-3-phosphate (S3P) to produce enolpyruvyl shikimate-3-phosphate and inorganic phosphate.</text>
</comment>
<dbReference type="Proteomes" id="UP000294545">
    <property type="component" value="Unassembled WGS sequence"/>
</dbReference>
<dbReference type="HAMAP" id="MF_00210">
    <property type="entry name" value="EPSP_synth"/>
    <property type="match status" value="1"/>
</dbReference>
<keyword evidence="5 9" id="KW-0028">Amino-acid biosynthesis</keyword>
<name>A0A4R1MK59_9FIRM</name>
<evidence type="ECO:0000256" key="1">
    <source>
        <dbReference type="ARBA" id="ARBA00002174"/>
    </source>
</evidence>
<feature type="binding site" evidence="9">
    <location>
        <position position="24"/>
    </location>
    <ligand>
        <name>3-phosphoshikimate</name>
        <dbReference type="ChEBI" id="CHEBI:145989"/>
    </ligand>
</feature>
<dbReference type="UniPathway" id="UPA00053">
    <property type="reaction ID" value="UER00089"/>
</dbReference>
<evidence type="ECO:0000256" key="7">
    <source>
        <dbReference type="ARBA" id="ARBA00023141"/>
    </source>
</evidence>
<dbReference type="GO" id="GO:0008652">
    <property type="term" value="P:amino acid biosynthetic process"/>
    <property type="evidence" value="ECO:0007669"/>
    <property type="project" value="UniProtKB-KW"/>
</dbReference>
<dbReference type="FunFam" id="3.65.10.10:FF:000005">
    <property type="entry name" value="3-phosphoshikimate 1-carboxyvinyltransferase"/>
    <property type="match status" value="1"/>
</dbReference>
<keyword evidence="12" id="KW-1185">Reference proteome</keyword>
<evidence type="ECO:0000256" key="8">
    <source>
        <dbReference type="ARBA" id="ARBA00044633"/>
    </source>
</evidence>
<feature type="active site" description="Proton acceptor" evidence="9">
    <location>
        <position position="312"/>
    </location>
</feature>
<evidence type="ECO:0000256" key="9">
    <source>
        <dbReference type="HAMAP-Rule" id="MF_00210"/>
    </source>
</evidence>
<feature type="binding site" evidence="9">
    <location>
        <position position="20"/>
    </location>
    <ligand>
        <name>3-phosphoshikimate</name>
        <dbReference type="ChEBI" id="CHEBI:145989"/>
    </ligand>
</feature>
<dbReference type="SUPFAM" id="SSF55205">
    <property type="entry name" value="EPT/RTPC-like"/>
    <property type="match status" value="1"/>
</dbReference>
<dbReference type="InterPro" id="IPR006264">
    <property type="entry name" value="EPSP_synthase"/>
</dbReference>
<evidence type="ECO:0000313" key="11">
    <source>
        <dbReference type="EMBL" id="TCK92855.1"/>
    </source>
</evidence>
<dbReference type="InterPro" id="IPR023193">
    <property type="entry name" value="EPSP_synthase_CS"/>
</dbReference>
<dbReference type="EMBL" id="SMGQ01000013">
    <property type="protein sequence ID" value="TCK92855.1"/>
    <property type="molecule type" value="Genomic_DNA"/>
</dbReference>
<dbReference type="OrthoDB" id="9809920at2"/>
<proteinExistence type="inferred from homology"/>
<dbReference type="GO" id="GO:0005737">
    <property type="term" value="C:cytoplasm"/>
    <property type="evidence" value="ECO:0007669"/>
    <property type="project" value="UniProtKB-SubCell"/>
</dbReference>
<feature type="binding site" evidence="9">
    <location>
        <position position="166"/>
    </location>
    <ligand>
        <name>phosphoenolpyruvate</name>
        <dbReference type="ChEBI" id="CHEBI:58702"/>
    </ligand>
</feature>
<dbReference type="GO" id="GO:0009073">
    <property type="term" value="P:aromatic amino acid family biosynthetic process"/>
    <property type="evidence" value="ECO:0007669"/>
    <property type="project" value="UniProtKB-KW"/>
</dbReference>
<dbReference type="PIRSF" id="PIRSF000505">
    <property type="entry name" value="EPSPS"/>
    <property type="match status" value="1"/>
</dbReference>
<dbReference type="PANTHER" id="PTHR21090">
    <property type="entry name" value="AROM/DEHYDROQUINATE SYNTHASE"/>
    <property type="match status" value="1"/>
</dbReference>
<accession>A0A4R1MK59</accession>
<evidence type="ECO:0000256" key="2">
    <source>
        <dbReference type="ARBA" id="ARBA00004811"/>
    </source>
</evidence>
<keyword evidence="7 9" id="KW-0057">Aromatic amino acid biosynthesis</keyword>
<dbReference type="CDD" id="cd01556">
    <property type="entry name" value="EPSP_synthase"/>
    <property type="match status" value="1"/>
</dbReference>
<feature type="binding site" evidence="9">
    <location>
        <position position="312"/>
    </location>
    <ligand>
        <name>3-phosphoshikimate</name>
        <dbReference type="ChEBI" id="CHEBI:145989"/>
    </ligand>
</feature>
<comment type="caution">
    <text evidence="9">Lacks conserved residue(s) required for the propagation of feature annotation.</text>
</comment>
<dbReference type="InterPro" id="IPR036968">
    <property type="entry name" value="Enolpyruvate_Tfrase_sf"/>
</dbReference>
<feature type="binding site" evidence="9">
    <location>
        <position position="91"/>
    </location>
    <ligand>
        <name>phosphoenolpyruvate</name>
        <dbReference type="ChEBI" id="CHEBI:58702"/>
    </ligand>
</feature>
<feature type="binding site" evidence="9">
    <location>
        <position position="343"/>
    </location>
    <ligand>
        <name>phosphoenolpyruvate</name>
        <dbReference type="ChEBI" id="CHEBI:58702"/>
    </ligand>
</feature>
<dbReference type="InterPro" id="IPR001986">
    <property type="entry name" value="Enolpyruvate_Tfrase_dom"/>
</dbReference>
<keyword evidence="4 9" id="KW-0963">Cytoplasm</keyword>
<evidence type="ECO:0000256" key="5">
    <source>
        <dbReference type="ARBA" id="ARBA00022605"/>
    </source>
</evidence>
<comment type="catalytic activity">
    <reaction evidence="8">
        <text>3-phosphoshikimate + phosphoenolpyruvate = 5-O-(1-carboxyvinyl)-3-phosphoshikimate + phosphate</text>
        <dbReference type="Rhea" id="RHEA:21256"/>
        <dbReference type="ChEBI" id="CHEBI:43474"/>
        <dbReference type="ChEBI" id="CHEBI:57701"/>
        <dbReference type="ChEBI" id="CHEBI:58702"/>
        <dbReference type="ChEBI" id="CHEBI:145989"/>
        <dbReference type="EC" id="2.5.1.19"/>
    </reaction>
    <physiologicalReaction direction="left-to-right" evidence="8">
        <dbReference type="Rhea" id="RHEA:21257"/>
    </physiologicalReaction>
</comment>
<gene>
    <name evidence="9" type="primary">aroA</name>
    <name evidence="11" type="ORF">EDC19_2011</name>
</gene>
<feature type="binding site" evidence="9">
    <location>
        <position position="166"/>
    </location>
    <ligand>
        <name>3-phosphoshikimate</name>
        <dbReference type="ChEBI" id="CHEBI:145989"/>
    </ligand>
</feature>
<evidence type="ECO:0000256" key="4">
    <source>
        <dbReference type="ARBA" id="ARBA00022490"/>
    </source>
</evidence>
<reference evidence="11 12" key="1">
    <citation type="submission" date="2019-03" db="EMBL/GenBank/DDBJ databases">
        <title>Genomic Encyclopedia of Type Strains, Phase IV (KMG-IV): sequencing the most valuable type-strain genomes for metagenomic binning, comparative biology and taxonomic classification.</title>
        <authorList>
            <person name="Goeker M."/>
        </authorList>
    </citation>
    <scope>NUCLEOTIDE SEQUENCE [LARGE SCALE GENOMIC DNA]</scope>
    <source>
        <strain evidence="11 12">DSM 24176</strain>
    </source>
</reference>
<feature type="domain" description="Enolpyruvate transferase" evidence="10">
    <location>
        <begin position="4"/>
        <end position="420"/>
    </location>
</feature>
<dbReference type="PANTHER" id="PTHR21090:SF5">
    <property type="entry name" value="PENTAFUNCTIONAL AROM POLYPEPTIDE"/>
    <property type="match status" value="1"/>
</dbReference>
<protein>
    <recommendedName>
        <fullName evidence="9">3-phosphoshikimate 1-carboxyvinyltransferase</fullName>
        <ecNumber evidence="9">2.5.1.19</ecNumber>
    </recommendedName>
    <alternativeName>
        <fullName evidence="9">5-enolpyruvylshikimate-3-phosphate synthase</fullName>
        <shortName evidence="9">EPSP synthase</shortName>
        <shortName evidence="9">EPSPS</shortName>
    </alternativeName>
</protein>
<feature type="binding site" evidence="9">
    <location>
        <position position="119"/>
    </location>
    <ligand>
        <name>phosphoenolpyruvate</name>
        <dbReference type="ChEBI" id="CHEBI:58702"/>
    </ligand>
</feature>
<comment type="pathway">
    <text evidence="2 9">Metabolic intermediate biosynthesis; chorismate biosynthesis; chorismate from D-erythrose 4-phosphate and phosphoenolpyruvate: step 6/7.</text>
</comment>
<evidence type="ECO:0000256" key="6">
    <source>
        <dbReference type="ARBA" id="ARBA00022679"/>
    </source>
</evidence>
<feature type="binding site" evidence="9">
    <location>
        <position position="339"/>
    </location>
    <ligand>
        <name>3-phosphoshikimate</name>
        <dbReference type="ChEBI" id="CHEBI:145989"/>
    </ligand>
</feature>
<feature type="binding site" evidence="9">
    <location>
        <position position="164"/>
    </location>
    <ligand>
        <name>3-phosphoshikimate</name>
        <dbReference type="ChEBI" id="CHEBI:145989"/>
    </ligand>
</feature>
<dbReference type="Pfam" id="PF00275">
    <property type="entry name" value="EPSP_synthase"/>
    <property type="match status" value="1"/>
</dbReference>
<evidence type="ECO:0000259" key="10">
    <source>
        <dbReference type="Pfam" id="PF00275"/>
    </source>
</evidence>
<dbReference type="RefSeq" id="WP_132282711.1">
    <property type="nucleotide sequence ID" value="NZ_SMGQ01000013.1"/>
</dbReference>
<comment type="subunit">
    <text evidence="9">Monomer.</text>
</comment>
<comment type="caution">
    <text evidence="11">The sequence shown here is derived from an EMBL/GenBank/DDBJ whole genome shotgun (WGS) entry which is preliminary data.</text>
</comment>
<comment type="similarity">
    <text evidence="3 9">Belongs to the EPSP synthase family.</text>
</comment>
<dbReference type="PROSITE" id="PS00104">
    <property type="entry name" value="EPSP_SYNTHASE_1"/>
    <property type="match status" value="1"/>
</dbReference>
<dbReference type="InterPro" id="IPR013792">
    <property type="entry name" value="RNA3'P_cycl/enolpyr_Trfase_a/b"/>
</dbReference>
<comment type="subcellular location">
    <subcellularLocation>
        <location evidence="9">Cytoplasm</location>
    </subcellularLocation>
</comment>
<dbReference type="AlphaFoldDB" id="A0A4R1MK59"/>
<feature type="binding site" evidence="9">
    <location>
        <position position="385"/>
    </location>
    <ligand>
        <name>phosphoenolpyruvate</name>
        <dbReference type="ChEBI" id="CHEBI:58702"/>
    </ligand>
</feature>
<dbReference type="Gene3D" id="3.65.10.10">
    <property type="entry name" value="Enolpyruvate transferase domain"/>
    <property type="match status" value="2"/>
</dbReference>
<dbReference type="EC" id="2.5.1.19" evidence="9"/>
<dbReference type="GO" id="GO:0009423">
    <property type="term" value="P:chorismate biosynthetic process"/>
    <property type="evidence" value="ECO:0007669"/>
    <property type="project" value="UniProtKB-UniRule"/>
</dbReference>
<feature type="binding site" evidence="9">
    <location>
        <position position="19"/>
    </location>
    <ligand>
        <name>phosphoenolpyruvate</name>
        <dbReference type="ChEBI" id="CHEBI:58702"/>
    </ligand>
</feature>
<dbReference type="FunFam" id="3.65.10.10:FF:000006">
    <property type="entry name" value="3-phosphoshikimate 1-carboxyvinyltransferase"/>
    <property type="match status" value="1"/>
</dbReference>
<dbReference type="GO" id="GO:0003866">
    <property type="term" value="F:3-phosphoshikimate 1-carboxyvinyltransferase activity"/>
    <property type="evidence" value="ECO:0007669"/>
    <property type="project" value="UniProtKB-UniRule"/>
</dbReference>
<organism evidence="11 12">
    <name type="scientific">Natranaerovirga hydrolytica</name>
    <dbReference type="NCBI Taxonomy" id="680378"/>
    <lineage>
        <taxon>Bacteria</taxon>
        <taxon>Bacillati</taxon>
        <taxon>Bacillota</taxon>
        <taxon>Clostridia</taxon>
        <taxon>Lachnospirales</taxon>
        <taxon>Natranaerovirgaceae</taxon>
        <taxon>Natranaerovirga</taxon>
    </lineage>
</organism>
<dbReference type="NCBIfam" id="TIGR01356">
    <property type="entry name" value="aroA"/>
    <property type="match status" value="1"/>
</dbReference>